<sequence length="128" mass="14024">MNTDPGDRDGRRPPGGLEAAILTALREAGRSLTPGQVRDLVAPDGGLSYSAVVTTLIRLHKKQAVTRRREGRSHRYGALVDPADLVAQRMTALLQAEPDRSGVLRRFVDDLAAEDEQLLRRLLDDATE</sequence>
<protein>
    <submittedName>
        <fullName evidence="5">BlaI/MecI/CopY family transcriptional regulator</fullName>
    </submittedName>
</protein>
<dbReference type="RefSeq" id="WP_137249354.1">
    <property type="nucleotide sequence ID" value="NZ_SZQA01000025.1"/>
</dbReference>
<evidence type="ECO:0000256" key="2">
    <source>
        <dbReference type="ARBA" id="ARBA00023015"/>
    </source>
</evidence>
<keyword evidence="2" id="KW-0805">Transcription regulation</keyword>
<evidence type="ECO:0000256" key="3">
    <source>
        <dbReference type="ARBA" id="ARBA00023125"/>
    </source>
</evidence>
<keyword evidence="6" id="KW-1185">Reference proteome</keyword>
<dbReference type="EMBL" id="SZQA01000025">
    <property type="protein sequence ID" value="TKK85729.1"/>
    <property type="molecule type" value="Genomic_DNA"/>
</dbReference>
<organism evidence="5 6">
    <name type="scientific">Herbidospora galbida</name>
    <dbReference type="NCBI Taxonomy" id="2575442"/>
    <lineage>
        <taxon>Bacteria</taxon>
        <taxon>Bacillati</taxon>
        <taxon>Actinomycetota</taxon>
        <taxon>Actinomycetes</taxon>
        <taxon>Streptosporangiales</taxon>
        <taxon>Streptosporangiaceae</taxon>
        <taxon>Herbidospora</taxon>
    </lineage>
</organism>
<name>A0A4U3MBL8_9ACTN</name>
<dbReference type="SUPFAM" id="SSF46785">
    <property type="entry name" value="Winged helix' DNA-binding domain"/>
    <property type="match status" value="1"/>
</dbReference>
<dbReference type="InterPro" id="IPR005650">
    <property type="entry name" value="BlaI_family"/>
</dbReference>
<gene>
    <name evidence="5" type="ORF">FDA94_24110</name>
</gene>
<dbReference type="GO" id="GO:0045892">
    <property type="term" value="P:negative regulation of DNA-templated transcription"/>
    <property type="evidence" value="ECO:0007669"/>
    <property type="project" value="InterPro"/>
</dbReference>
<evidence type="ECO:0000256" key="4">
    <source>
        <dbReference type="ARBA" id="ARBA00023163"/>
    </source>
</evidence>
<proteinExistence type="inferred from homology"/>
<dbReference type="AlphaFoldDB" id="A0A4U3MBL8"/>
<evidence type="ECO:0000313" key="6">
    <source>
        <dbReference type="Proteomes" id="UP000308705"/>
    </source>
</evidence>
<comment type="similarity">
    <text evidence="1">Belongs to the BlaI transcriptional regulatory family.</text>
</comment>
<dbReference type="GO" id="GO:0003677">
    <property type="term" value="F:DNA binding"/>
    <property type="evidence" value="ECO:0007669"/>
    <property type="project" value="UniProtKB-KW"/>
</dbReference>
<dbReference type="InterPro" id="IPR036390">
    <property type="entry name" value="WH_DNA-bd_sf"/>
</dbReference>
<reference evidence="5 6" key="1">
    <citation type="submission" date="2019-04" db="EMBL/GenBank/DDBJ databases">
        <title>Herbidospora sp. NEAU-GS14.nov., a novel actinomycete isolated from soil.</title>
        <authorList>
            <person name="Han L."/>
        </authorList>
    </citation>
    <scope>NUCLEOTIDE SEQUENCE [LARGE SCALE GENOMIC DNA]</scope>
    <source>
        <strain evidence="5 6">NEAU-GS14</strain>
    </source>
</reference>
<dbReference type="InterPro" id="IPR036388">
    <property type="entry name" value="WH-like_DNA-bd_sf"/>
</dbReference>
<dbReference type="Gene3D" id="1.10.10.10">
    <property type="entry name" value="Winged helix-like DNA-binding domain superfamily/Winged helix DNA-binding domain"/>
    <property type="match status" value="1"/>
</dbReference>
<dbReference type="Proteomes" id="UP000308705">
    <property type="component" value="Unassembled WGS sequence"/>
</dbReference>
<keyword evidence="3" id="KW-0238">DNA-binding</keyword>
<keyword evidence="4" id="KW-0804">Transcription</keyword>
<dbReference type="Pfam" id="PF03965">
    <property type="entry name" value="Penicillinase_R"/>
    <property type="match status" value="1"/>
</dbReference>
<evidence type="ECO:0000313" key="5">
    <source>
        <dbReference type="EMBL" id="TKK85729.1"/>
    </source>
</evidence>
<evidence type="ECO:0000256" key="1">
    <source>
        <dbReference type="ARBA" id="ARBA00011046"/>
    </source>
</evidence>
<accession>A0A4U3MBL8</accession>
<dbReference type="OrthoDB" id="9813987at2"/>
<comment type="caution">
    <text evidence="5">The sequence shown here is derived from an EMBL/GenBank/DDBJ whole genome shotgun (WGS) entry which is preliminary data.</text>
</comment>